<dbReference type="Proteomes" id="UP000011770">
    <property type="component" value="Unassembled WGS sequence"/>
</dbReference>
<proteinExistence type="predicted"/>
<evidence type="ECO:0000313" key="2">
    <source>
        <dbReference type="EMBL" id="EMF81566.1"/>
    </source>
</evidence>
<accession>M3GXC7</accession>
<dbReference type="AlphaFoldDB" id="M3GXC7"/>
<gene>
    <name evidence="2" type="ORF">LEP1GSC188_2285</name>
</gene>
<sequence>MLDSKLQALRNILKSKIIKSALLIICIFIFYKIFIYNDSKAFIRDKKKKGNSNLS</sequence>
<comment type="caution">
    <text evidence="2">The sequence shown here is derived from an EMBL/GenBank/DDBJ whole genome shotgun (WGS) entry which is preliminary data.</text>
</comment>
<reference evidence="2 3" key="1">
    <citation type="submission" date="2013-01" db="EMBL/GenBank/DDBJ databases">
        <authorList>
            <person name="Harkins D.M."/>
            <person name="Durkin A.S."/>
            <person name="Brinkac L.M."/>
            <person name="Haft D.H."/>
            <person name="Selengut J.D."/>
            <person name="Sanka R."/>
            <person name="DePew J."/>
            <person name="Purushe J."/>
            <person name="Tulsiani S.M."/>
            <person name="Graham G.C."/>
            <person name="Burns M.-A."/>
            <person name="Dohnt M.F."/>
            <person name="Smythe L.D."/>
            <person name="McKay D.B."/>
            <person name="Craig S.B."/>
            <person name="Vinetz J.M."/>
            <person name="Sutton G.G."/>
            <person name="Nierman W.C."/>
            <person name="Fouts D.E."/>
        </authorList>
    </citation>
    <scope>NUCLEOTIDE SEQUENCE [LARGE SCALE GENOMIC DNA]</scope>
    <source>
        <strain evidence="2 3">LT2116</strain>
    </source>
</reference>
<evidence type="ECO:0000256" key="1">
    <source>
        <dbReference type="SAM" id="Phobius"/>
    </source>
</evidence>
<name>M3GXC7_9LEPT</name>
<dbReference type="EMBL" id="AHOR02000031">
    <property type="protein sequence ID" value="EMF81566.1"/>
    <property type="molecule type" value="Genomic_DNA"/>
</dbReference>
<organism evidence="2 3">
    <name type="scientific">Leptospira weilii serovar Topaz str. LT2116</name>
    <dbReference type="NCBI Taxonomy" id="1088540"/>
    <lineage>
        <taxon>Bacteria</taxon>
        <taxon>Pseudomonadati</taxon>
        <taxon>Spirochaetota</taxon>
        <taxon>Spirochaetia</taxon>
        <taxon>Leptospirales</taxon>
        <taxon>Leptospiraceae</taxon>
        <taxon>Leptospira</taxon>
    </lineage>
</organism>
<feature type="transmembrane region" description="Helical" evidence="1">
    <location>
        <begin position="20"/>
        <end position="39"/>
    </location>
</feature>
<keyword evidence="1" id="KW-0472">Membrane</keyword>
<keyword evidence="1" id="KW-0812">Transmembrane</keyword>
<evidence type="ECO:0000313" key="3">
    <source>
        <dbReference type="Proteomes" id="UP000011770"/>
    </source>
</evidence>
<protein>
    <submittedName>
        <fullName evidence="2">Uncharacterized protein</fullName>
    </submittedName>
</protein>
<keyword evidence="1" id="KW-1133">Transmembrane helix</keyword>